<organism evidence="4 5">
    <name type="scientific">Halotalea alkalilenta</name>
    <dbReference type="NCBI Taxonomy" id="376489"/>
    <lineage>
        <taxon>Bacteria</taxon>
        <taxon>Pseudomonadati</taxon>
        <taxon>Pseudomonadota</taxon>
        <taxon>Gammaproteobacteria</taxon>
        <taxon>Oceanospirillales</taxon>
        <taxon>Halomonadaceae</taxon>
        <taxon>Halotalea</taxon>
    </lineage>
</organism>
<accession>A0A172YDA7</accession>
<proteinExistence type="predicted"/>
<keyword evidence="5" id="KW-1185">Reference proteome</keyword>
<evidence type="ECO:0000256" key="1">
    <source>
        <dbReference type="ARBA" id="ARBA00023125"/>
    </source>
</evidence>
<dbReference type="AlphaFoldDB" id="A0A172YDA7"/>
<dbReference type="Proteomes" id="UP000077875">
    <property type="component" value="Chromosome"/>
</dbReference>
<dbReference type="InterPro" id="IPR050109">
    <property type="entry name" value="HTH-type_TetR-like_transc_reg"/>
</dbReference>
<evidence type="ECO:0000256" key="2">
    <source>
        <dbReference type="PROSITE-ProRule" id="PRU00335"/>
    </source>
</evidence>
<sequence length="222" mass="24745">MSERATLQTSELILDAAEAIFAADGNTNASLRTITARAGVNIAAVNYHFGSKDALIRAVLERRMGMLNQERLRLLDALEAADEPPRPSQIVDAYFGTLVRFAGSRAPHARAFTVLIERIVTDPSEFTRAIVADQFAHVLERYREAFYRAMPQVPRAEVTWRFQFMLGATSYALLGTRHLGPLFGVEETQQRALDLLLPRLMSFLLGGLRVPLPDSDQQDQST</sequence>
<name>A0A172YDA7_9GAMM</name>
<dbReference type="PANTHER" id="PTHR30055:SF235">
    <property type="entry name" value="TRANSCRIPTIONAL REGULATORY PROTEIN"/>
    <property type="match status" value="1"/>
</dbReference>
<dbReference type="SUPFAM" id="SSF46689">
    <property type="entry name" value="Homeodomain-like"/>
    <property type="match status" value="1"/>
</dbReference>
<gene>
    <name evidence="4" type="ORF">A5892_05435</name>
</gene>
<dbReference type="PRINTS" id="PR00455">
    <property type="entry name" value="HTHTETR"/>
</dbReference>
<feature type="domain" description="HTH tetR-type" evidence="3">
    <location>
        <begin position="7"/>
        <end position="67"/>
    </location>
</feature>
<dbReference type="GO" id="GO:0003700">
    <property type="term" value="F:DNA-binding transcription factor activity"/>
    <property type="evidence" value="ECO:0007669"/>
    <property type="project" value="TreeGrafter"/>
</dbReference>
<dbReference type="GO" id="GO:0000976">
    <property type="term" value="F:transcription cis-regulatory region binding"/>
    <property type="evidence" value="ECO:0007669"/>
    <property type="project" value="TreeGrafter"/>
</dbReference>
<evidence type="ECO:0000313" key="4">
    <source>
        <dbReference type="EMBL" id="ANF56975.1"/>
    </source>
</evidence>
<dbReference type="RefSeq" id="WP_064121936.1">
    <property type="nucleotide sequence ID" value="NZ_CP015243.1"/>
</dbReference>
<dbReference type="Pfam" id="PF17939">
    <property type="entry name" value="TetR_C_30"/>
    <property type="match status" value="1"/>
</dbReference>
<evidence type="ECO:0000313" key="5">
    <source>
        <dbReference type="Proteomes" id="UP000077875"/>
    </source>
</evidence>
<dbReference type="InterPro" id="IPR041586">
    <property type="entry name" value="PsrA_TetR_C"/>
</dbReference>
<reference evidence="4 5" key="1">
    <citation type="submission" date="2016-04" db="EMBL/GenBank/DDBJ databases">
        <title>Complete Genome Sequence of Halotalea alkalilenta IHB B 13600.</title>
        <authorList>
            <person name="Swarnkar M.K."/>
            <person name="Sharma A."/>
            <person name="Kaushal K."/>
            <person name="Soni R."/>
            <person name="Rana S."/>
            <person name="Singh A.K."/>
            <person name="Gulati A."/>
        </authorList>
    </citation>
    <scope>NUCLEOTIDE SEQUENCE [LARGE SCALE GENOMIC DNA]</scope>
    <source>
        <strain evidence="4 5">IHB B 13600</strain>
    </source>
</reference>
<dbReference type="Gene3D" id="1.10.357.10">
    <property type="entry name" value="Tetracycline Repressor, domain 2"/>
    <property type="match status" value="1"/>
</dbReference>
<dbReference type="InterPro" id="IPR036271">
    <property type="entry name" value="Tet_transcr_reg_TetR-rel_C_sf"/>
</dbReference>
<dbReference type="PANTHER" id="PTHR30055">
    <property type="entry name" value="HTH-TYPE TRANSCRIPTIONAL REGULATOR RUTR"/>
    <property type="match status" value="1"/>
</dbReference>
<dbReference type="SUPFAM" id="SSF48498">
    <property type="entry name" value="Tetracyclin repressor-like, C-terminal domain"/>
    <property type="match status" value="1"/>
</dbReference>
<feature type="DNA-binding region" description="H-T-H motif" evidence="2">
    <location>
        <begin position="30"/>
        <end position="49"/>
    </location>
</feature>
<dbReference type="KEGG" id="haa:A5892_05435"/>
<dbReference type="EMBL" id="CP015243">
    <property type="protein sequence ID" value="ANF56975.1"/>
    <property type="molecule type" value="Genomic_DNA"/>
</dbReference>
<dbReference type="STRING" id="376489.A5892_05435"/>
<dbReference type="PROSITE" id="PS50977">
    <property type="entry name" value="HTH_TETR_2"/>
    <property type="match status" value="1"/>
</dbReference>
<dbReference type="Pfam" id="PF00440">
    <property type="entry name" value="TetR_N"/>
    <property type="match status" value="1"/>
</dbReference>
<evidence type="ECO:0000259" key="3">
    <source>
        <dbReference type="PROSITE" id="PS50977"/>
    </source>
</evidence>
<protein>
    <submittedName>
        <fullName evidence="4">TetR family transcriptional regulator</fullName>
    </submittedName>
</protein>
<dbReference type="InterPro" id="IPR009057">
    <property type="entry name" value="Homeodomain-like_sf"/>
</dbReference>
<dbReference type="InterPro" id="IPR001647">
    <property type="entry name" value="HTH_TetR"/>
</dbReference>
<keyword evidence="1 2" id="KW-0238">DNA-binding</keyword>